<dbReference type="EMBL" id="VVIM01000010">
    <property type="protein sequence ID" value="KAB0792779.1"/>
    <property type="molecule type" value="Genomic_DNA"/>
</dbReference>
<keyword evidence="1" id="KW-0732">Signal</keyword>
<evidence type="ECO:0000256" key="1">
    <source>
        <dbReference type="SAM" id="SignalP"/>
    </source>
</evidence>
<dbReference type="OrthoDB" id="10476921at2759"/>
<evidence type="ECO:0008006" key="4">
    <source>
        <dbReference type="Google" id="ProtNLM"/>
    </source>
</evidence>
<protein>
    <recommendedName>
        <fullName evidence="4">Cuticle protein</fullName>
    </recommendedName>
</protein>
<comment type="caution">
    <text evidence="2">The sequence shown here is derived from an EMBL/GenBank/DDBJ whole genome shotgun (WGS) entry which is preliminary data.</text>
</comment>
<proteinExistence type="predicted"/>
<dbReference type="AlphaFoldDB" id="A0A5N4A688"/>
<gene>
    <name evidence="2" type="ORF">PPYR_14738</name>
</gene>
<sequence>MALKVVIFFAFVAAVSAGLIPSALKIETPVIASLPSAIKYEIPPTSRVEHLPPVITTSYGYSTLPLKHEVVAPAVKIEAAPVAVAAAPLTTHVEIPAVSRVEHLAPAVASTYKTEVITAPKVHVTHTPAVHRIEHFAPSIKAEVISPAVAHVAPLLKSELLAAPAVKIETPAIATVQHLAPAVSHLRTELLASPAIKVETSPLIHLHTPTVARIDHLAPAVHFAPALKSHIIAEPTLKFDLDHHHLLKHLTF</sequence>
<accession>A0A5N4A688</accession>
<keyword evidence="3" id="KW-1185">Reference proteome</keyword>
<evidence type="ECO:0000313" key="2">
    <source>
        <dbReference type="EMBL" id="KAB0792779.1"/>
    </source>
</evidence>
<reference evidence="2 3" key="1">
    <citation type="journal article" date="2018" name="Elife">
        <title>Firefly genomes illuminate parallel origins of bioluminescence in beetles.</title>
        <authorList>
            <person name="Fallon T.R."/>
            <person name="Lower S.E."/>
            <person name="Chang C.H."/>
            <person name="Bessho-Uehara M."/>
            <person name="Martin G.J."/>
            <person name="Bewick A.J."/>
            <person name="Behringer M."/>
            <person name="Debat H.J."/>
            <person name="Wong I."/>
            <person name="Day J.C."/>
            <person name="Suvorov A."/>
            <person name="Silva C.J."/>
            <person name="Stanger-Hall K.F."/>
            <person name="Hall D.W."/>
            <person name="Schmitz R.J."/>
            <person name="Nelson D.R."/>
            <person name="Lewis S.M."/>
            <person name="Shigenobu S."/>
            <person name="Bybee S.M."/>
            <person name="Larracuente A.M."/>
            <person name="Oba Y."/>
            <person name="Weng J.K."/>
        </authorList>
    </citation>
    <scope>NUCLEOTIDE SEQUENCE [LARGE SCALE GENOMIC DNA]</scope>
    <source>
        <strain evidence="2">1611_PpyrPB1</strain>
        <tissue evidence="2">Whole body</tissue>
    </source>
</reference>
<feature type="chain" id="PRO_5024317022" description="Cuticle protein" evidence="1">
    <location>
        <begin position="18"/>
        <end position="252"/>
    </location>
</feature>
<feature type="signal peptide" evidence="1">
    <location>
        <begin position="1"/>
        <end position="17"/>
    </location>
</feature>
<dbReference type="Proteomes" id="UP000327044">
    <property type="component" value="Unassembled WGS sequence"/>
</dbReference>
<evidence type="ECO:0000313" key="3">
    <source>
        <dbReference type="Proteomes" id="UP000327044"/>
    </source>
</evidence>
<name>A0A5N4A688_PHOPY</name>
<organism evidence="2 3">
    <name type="scientific">Photinus pyralis</name>
    <name type="common">Common eastern firefly</name>
    <name type="synonym">Lampyris pyralis</name>
    <dbReference type="NCBI Taxonomy" id="7054"/>
    <lineage>
        <taxon>Eukaryota</taxon>
        <taxon>Metazoa</taxon>
        <taxon>Ecdysozoa</taxon>
        <taxon>Arthropoda</taxon>
        <taxon>Hexapoda</taxon>
        <taxon>Insecta</taxon>
        <taxon>Pterygota</taxon>
        <taxon>Neoptera</taxon>
        <taxon>Endopterygota</taxon>
        <taxon>Coleoptera</taxon>
        <taxon>Polyphaga</taxon>
        <taxon>Elateriformia</taxon>
        <taxon>Elateroidea</taxon>
        <taxon>Lampyridae</taxon>
        <taxon>Lampyrinae</taxon>
        <taxon>Photinus</taxon>
    </lineage>
</organism>
<dbReference type="InParanoid" id="A0A5N4A688"/>